<dbReference type="FunCoup" id="A0A1S3HJL3">
    <property type="interactions" value="107"/>
</dbReference>
<evidence type="ECO:0000313" key="11">
    <source>
        <dbReference type="RefSeq" id="XP_013386308.1"/>
    </source>
</evidence>
<keyword evidence="7" id="KW-0449">Lipoprotein</keyword>
<dbReference type="InterPro" id="IPR001806">
    <property type="entry name" value="Small_GTPase"/>
</dbReference>
<dbReference type="SMART" id="SM00174">
    <property type="entry name" value="RHO"/>
    <property type="match status" value="1"/>
</dbReference>
<dbReference type="GO" id="GO:0005525">
    <property type="term" value="F:GTP binding"/>
    <property type="evidence" value="ECO:0007669"/>
    <property type="project" value="UniProtKB-KW"/>
</dbReference>
<protein>
    <submittedName>
        <fullName evidence="11">GTP-binding protein Rhes</fullName>
    </submittedName>
</protein>
<dbReference type="PROSITE" id="PS51419">
    <property type="entry name" value="RAB"/>
    <property type="match status" value="1"/>
</dbReference>
<dbReference type="GO" id="GO:0003924">
    <property type="term" value="F:GTPase activity"/>
    <property type="evidence" value="ECO:0007669"/>
    <property type="project" value="InterPro"/>
</dbReference>
<reference evidence="11" key="1">
    <citation type="submission" date="2025-08" db="UniProtKB">
        <authorList>
            <consortium name="RefSeq"/>
        </authorList>
    </citation>
    <scope>IDENTIFICATION</scope>
    <source>
        <tissue evidence="11">Gonads</tissue>
    </source>
</reference>
<gene>
    <name evidence="11" type="primary">LOC106155839</name>
</gene>
<keyword evidence="8" id="KW-0636">Prenylation</keyword>
<evidence type="ECO:0000256" key="4">
    <source>
        <dbReference type="ARBA" id="ARBA00022741"/>
    </source>
</evidence>
<evidence type="ECO:0000256" key="1">
    <source>
        <dbReference type="ARBA" id="ARBA00004193"/>
    </source>
</evidence>
<accession>A0A1S3HJL3</accession>
<dbReference type="STRING" id="7574.A0A1S3HJL3"/>
<sequence>MAYTESRQRLVVLGSGRVGKTSIVTRFLKESFSEQYKETIEDLHCKEYIIGSTRIKVDILDTAGSWSFPAMRRLSISTADAFLLVYAYDNSDSFEEIKHIWEQIKEQRENYQDIPICISGNKSDITENDREIEEETVRNWVESEGLQTFHIQVSAKENTGILDIFQMLVGQAKLPEAQHLDKLLKIRRASMQSLPPAHDDHVELMETTKPSGRRKFSLGVLAFEMPRREKRSHSVFALPNFKKETTVPGSATCNTEGQPIRTKIKIPKGASKKDCIIS</sequence>
<dbReference type="NCBIfam" id="TIGR00231">
    <property type="entry name" value="small_GTP"/>
    <property type="match status" value="1"/>
</dbReference>
<dbReference type="AlphaFoldDB" id="A0A1S3HJL3"/>
<evidence type="ECO:0000256" key="5">
    <source>
        <dbReference type="ARBA" id="ARBA00023134"/>
    </source>
</evidence>
<dbReference type="Gene3D" id="3.40.50.300">
    <property type="entry name" value="P-loop containing nucleotide triphosphate hydrolases"/>
    <property type="match status" value="1"/>
</dbReference>
<dbReference type="InterPro" id="IPR005225">
    <property type="entry name" value="Small_GTP-bd"/>
</dbReference>
<keyword evidence="6" id="KW-0472">Membrane</keyword>
<comment type="similarity">
    <text evidence="9">Belongs to the small GTPase superfamily. RasD family.</text>
</comment>
<keyword evidence="5" id="KW-0342">GTP-binding</keyword>
<evidence type="ECO:0000313" key="10">
    <source>
        <dbReference type="Proteomes" id="UP000085678"/>
    </source>
</evidence>
<dbReference type="GeneID" id="106155839"/>
<dbReference type="SMART" id="SM00175">
    <property type="entry name" value="RAB"/>
    <property type="match status" value="1"/>
</dbReference>
<dbReference type="SUPFAM" id="SSF52540">
    <property type="entry name" value="P-loop containing nucleoside triphosphate hydrolases"/>
    <property type="match status" value="1"/>
</dbReference>
<dbReference type="SMART" id="SM00173">
    <property type="entry name" value="RAS"/>
    <property type="match status" value="1"/>
</dbReference>
<evidence type="ECO:0000256" key="3">
    <source>
        <dbReference type="ARBA" id="ARBA00022481"/>
    </source>
</evidence>
<keyword evidence="2" id="KW-1003">Cell membrane</keyword>
<evidence type="ECO:0000256" key="9">
    <source>
        <dbReference type="ARBA" id="ARBA00038061"/>
    </source>
</evidence>
<keyword evidence="10" id="KW-1185">Reference proteome</keyword>
<proteinExistence type="inferred from homology"/>
<dbReference type="Pfam" id="PF00071">
    <property type="entry name" value="Ras"/>
    <property type="match status" value="1"/>
</dbReference>
<dbReference type="PROSITE" id="PS51421">
    <property type="entry name" value="RAS"/>
    <property type="match status" value="1"/>
</dbReference>
<dbReference type="InParanoid" id="A0A1S3HJL3"/>
<dbReference type="InterPro" id="IPR027417">
    <property type="entry name" value="P-loop_NTPase"/>
</dbReference>
<evidence type="ECO:0000256" key="8">
    <source>
        <dbReference type="ARBA" id="ARBA00023289"/>
    </source>
</evidence>
<dbReference type="OMA" id="NGECILD"/>
<evidence type="ECO:0000256" key="2">
    <source>
        <dbReference type="ARBA" id="ARBA00022475"/>
    </source>
</evidence>
<dbReference type="PANTHER" id="PTHR46149:SF7">
    <property type="entry name" value="GTP-BINDING PROTEIN DI-RAS2"/>
    <property type="match status" value="1"/>
</dbReference>
<dbReference type="RefSeq" id="XP_013386308.1">
    <property type="nucleotide sequence ID" value="XM_013530854.2"/>
</dbReference>
<dbReference type="Proteomes" id="UP000085678">
    <property type="component" value="Unplaced"/>
</dbReference>
<dbReference type="InterPro" id="IPR052236">
    <property type="entry name" value="Small_GTPase_RasD"/>
</dbReference>
<keyword evidence="3" id="KW-0488">Methylation</keyword>
<name>A0A1S3HJL3_LINAN</name>
<organism evidence="10 11">
    <name type="scientific">Lingula anatina</name>
    <name type="common">Brachiopod</name>
    <name type="synonym">Lingula unguis</name>
    <dbReference type="NCBI Taxonomy" id="7574"/>
    <lineage>
        <taxon>Eukaryota</taxon>
        <taxon>Metazoa</taxon>
        <taxon>Spiralia</taxon>
        <taxon>Lophotrochozoa</taxon>
        <taxon>Brachiopoda</taxon>
        <taxon>Linguliformea</taxon>
        <taxon>Lingulata</taxon>
        <taxon>Lingulida</taxon>
        <taxon>Linguloidea</taxon>
        <taxon>Lingulidae</taxon>
        <taxon>Lingula</taxon>
    </lineage>
</organism>
<dbReference type="GO" id="GO:0005886">
    <property type="term" value="C:plasma membrane"/>
    <property type="evidence" value="ECO:0007669"/>
    <property type="project" value="UniProtKB-SubCell"/>
</dbReference>
<dbReference type="PANTHER" id="PTHR46149">
    <property type="entry name" value="MIP08469P"/>
    <property type="match status" value="1"/>
</dbReference>
<dbReference type="FunFam" id="3.40.50.300:FF:000475">
    <property type="entry name" value="GTP-binding protein Rhes"/>
    <property type="match status" value="1"/>
</dbReference>
<dbReference type="KEGG" id="lak:106155839"/>
<evidence type="ECO:0000256" key="6">
    <source>
        <dbReference type="ARBA" id="ARBA00023136"/>
    </source>
</evidence>
<dbReference type="OrthoDB" id="265044at2759"/>
<evidence type="ECO:0000256" key="7">
    <source>
        <dbReference type="ARBA" id="ARBA00023288"/>
    </source>
</evidence>
<comment type="subcellular location">
    <subcellularLocation>
        <location evidence="1">Cell membrane</location>
        <topology evidence="1">Lipid-anchor</topology>
    </subcellularLocation>
</comment>
<keyword evidence="4" id="KW-0547">Nucleotide-binding</keyword>
<dbReference type="PRINTS" id="PR00449">
    <property type="entry name" value="RASTRNSFRMNG"/>
</dbReference>